<feature type="transmembrane region" description="Helical" evidence="8">
    <location>
        <begin position="704"/>
        <end position="728"/>
    </location>
</feature>
<sequence length="786" mass="81744">MATLLYRLGHTAYRRWPLFLVGWLIVLVGFGSLAIGVSKPMVDTFSIPGIPSLKAQDMQQKLFPGTGDAQDEATATVVVQAPSGSKLTDAKYSGAVNQLIARLDKLPQMPTDARNKPVNPVIAAQAQEQQVMKAAGPSAAEQAAAKKNAQAVSPLSADGRTGTISWKFDVKTVADVEKSTQQDVLSALDGARSAGLKAEVNGSGMQAVEPPGGSSELLGIIVAAFVLFLTFGSLVAAGMPIVTALIGVGMGELAIQFATGFTTIGTTTPILATMIGLAVGIDYTLFILARYRTELQESDDRAHAAGLAVGKAGSAVVFAGLTVLIALCALSVVGIPFLTSMGLAAAGSVAFAVLVALTLLPAILGLLKSKAFGGQLRKRQDKLAEDGRTTNNGVRWARLIGKKPAIVVALVVVLLGALSGPIKDMQLALPSDSTAATSTTQRKAADLVTEAFGAGRQAPLLIVADASDITDAKQRPAAFGSVLQWAGAQKNVANAQIVGMNKDQTGAQILVTPKGGADDTSTVDLLNALRDGQSTIEKRTNTTVGVTGQTAIQTDVSQRLTDALPPYLAIVIGLAFILLMIVFRSVLVPLTATLGFLLSVLATLGATVAVFQNGMFGIVEGQPIVSFMPVILIGIVFGLAMDYQVFLVTRMREAYVHGADARESIIDGFRHGARVVAAAATIMISVFAAFMLQDNALIQSMGFALAAAVFFDAFIVRMTLIPAVMYLLGDKAWWLPKWLDKILPKVDVEGEGLASGPGRGRHAAADSGSDGDGDGGDKDDPVLAGV</sequence>
<comment type="subcellular location">
    <subcellularLocation>
        <location evidence="1">Cell membrane</location>
        <topology evidence="1">Multi-pass membrane protein</topology>
    </subcellularLocation>
</comment>
<dbReference type="InterPro" id="IPR004869">
    <property type="entry name" value="MMPL_dom"/>
</dbReference>
<dbReference type="PANTHER" id="PTHR33406">
    <property type="entry name" value="MEMBRANE PROTEIN MJ1562-RELATED"/>
    <property type="match status" value="1"/>
</dbReference>
<evidence type="ECO:0000256" key="6">
    <source>
        <dbReference type="ARBA" id="ARBA00023136"/>
    </source>
</evidence>
<feature type="compositionally biased region" description="Basic and acidic residues" evidence="7">
    <location>
        <begin position="775"/>
        <end position="786"/>
    </location>
</feature>
<proteinExistence type="inferred from homology"/>
<dbReference type="EMBL" id="JABENB010000001">
    <property type="protein sequence ID" value="NNG38193.1"/>
    <property type="molecule type" value="Genomic_DNA"/>
</dbReference>
<dbReference type="Pfam" id="PF03176">
    <property type="entry name" value="MMPL"/>
    <property type="match status" value="2"/>
</dbReference>
<keyword evidence="11" id="KW-1185">Reference proteome</keyword>
<comment type="caution">
    <text evidence="10">The sequence shown here is derived from an EMBL/GenBank/DDBJ whole genome shotgun (WGS) entry which is preliminary data.</text>
</comment>
<dbReference type="InterPro" id="IPR000731">
    <property type="entry name" value="SSD"/>
</dbReference>
<feature type="transmembrane region" description="Helical" evidence="8">
    <location>
        <begin position="624"/>
        <end position="643"/>
    </location>
</feature>
<keyword evidence="5 8" id="KW-1133">Transmembrane helix</keyword>
<feature type="transmembrane region" description="Helical" evidence="8">
    <location>
        <begin position="270"/>
        <end position="291"/>
    </location>
</feature>
<reference evidence="10 11" key="1">
    <citation type="submission" date="2020-05" db="EMBL/GenBank/DDBJ databases">
        <title>Flexivirga sp. ID2601S isolated from air conditioner.</title>
        <authorList>
            <person name="Kim D.H."/>
        </authorList>
    </citation>
    <scope>NUCLEOTIDE SEQUENCE [LARGE SCALE GENOMIC DNA]</scope>
    <source>
        <strain evidence="10 11">ID2601S</strain>
    </source>
</reference>
<keyword evidence="4 8" id="KW-0812">Transmembrane</keyword>
<feature type="transmembrane region" description="Helical" evidence="8">
    <location>
        <begin position="312"/>
        <end position="337"/>
    </location>
</feature>
<dbReference type="Gene3D" id="1.20.1640.10">
    <property type="entry name" value="Multidrug efflux transporter AcrB transmembrane domain"/>
    <property type="match status" value="2"/>
</dbReference>
<evidence type="ECO:0000256" key="7">
    <source>
        <dbReference type="SAM" id="MobiDB-lite"/>
    </source>
</evidence>
<evidence type="ECO:0000256" key="5">
    <source>
        <dbReference type="ARBA" id="ARBA00022989"/>
    </source>
</evidence>
<feature type="transmembrane region" description="Helical" evidence="8">
    <location>
        <begin position="590"/>
        <end position="612"/>
    </location>
</feature>
<evidence type="ECO:0000256" key="2">
    <source>
        <dbReference type="ARBA" id="ARBA00010157"/>
    </source>
</evidence>
<feature type="transmembrane region" description="Helical" evidence="8">
    <location>
        <begin position="672"/>
        <end position="692"/>
    </location>
</feature>
<keyword evidence="6 8" id="KW-0472">Membrane</keyword>
<accession>A0A849AEG1</accession>
<feature type="domain" description="SSD" evidence="9">
    <location>
        <begin position="217"/>
        <end position="366"/>
    </location>
</feature>
<feature type="region of interest" description="Disordered" evidence="7">
    <location>
        <begin position="753"/>
        <end position="786"/>
    </location>
</feature>
<protein>
    <submittedName>
        <fullName evidence="10">MMPL family transporter</fullName>
    </submittedName>
</protein>
<evidence type="ECO:0000259" key="9">
    <source>
        <dbReference type="PROSITE" id="PS50156"/>
    </source>
</evidence>
<gene>
    <name evidence="10" type="ORF">HJ588_02755</name>
</gene>
<evidence type="ECO:0000256" key="8">
    <source>
        <dbReference type="SAM" id="Phobius"/>
    </source>
</evidence>
<dbReference type="GO" id="GO:0005886">
    <property type="term" value="C:plasma membrane"/>
    <property type="evidence" value="ECO:0007669"/>
    <property type="project" value="UniProtKB-SubCell"/>
</dbReference>
<feature type="transmembrane region" description="Helical" evidence="8">
    <location>
        <begin position="405"/>
        <end position="422"/>
    </location>
</feature>
<dbReference type="PROSITE" id="PS50156">
    <property type="entry name" value="SSD"/>
    <property type="match status" value="1"/>
</dbReference>
<name>A0A849AEG1_9MICO</name>
<evidence type="ECO:0000256" key="4">
    <source>
        <dbReference type="ARBA" id="ARBA00022692"/>
    </source>
</evidence>
<dbReference type="RefSeq" id="WP_171151715.1">
    <property type="nucleotide sequence ID" value="NZ_JABENB010000001.1"/>
</dbReference>
<feature type="transmembrane region" description="Helical" evidence="8">
    <location>
        <begin position="16"/>
        <end position="37"/>
    </location>
</feature>
<organism evidence="10 11">
    <name type="scientific">Flexivirga aerilata</name>
    <dbReference type="NCBI Taxonomy" id="1656889"/>
    <lineage>
        <taxon>Bacteria</taxon>
        <taxon>Bacillati</taxon>
        <taxon>Actinomycetota</taxon>
        <taxon>Actinomycetes</taxon>
        <taxon>Micrococcales</taxon>
        <taxon>Dermacoccaceae</taxon>
        <taxon>Flexivirga</taxon>
    </lineage>
</organism>
<dbReference type="SUPFAM" id="SSF82866">
    <property type="entry name" value="Multidrug efflux transporter AcrB transmembrane domain"/>
    <property type="match status" value="2"/>
</dbReference>
<evidence type="ECO:0000256" key="3">
    <source>
        <dbReference type="ARBA" id="ARBA00022475"/>
    </source>
</evidence>
<evidence type="ECO:0000256" key="1">
    <source>
        <dbReference type="ARBA" id="ARBA00004651"/>
    </source>
</evidence>
<dbReference type="AlphaFoldDB" id="A0A849AEG1"/>
<dbReference type="Proteomes" id="UP000557772">
    <property type="component" value="Unassembled WGS sequence"/>
</dbReference>
<keyword evidence="3" id="KW-1003">Cell membrane</keyword>
<dbReference type="PANTHER" id="PTHR33406:SF11">
    <property type="entry name" value="MEMBRANE PROTEIN SCO6666-RELATED"/>
    <property type="match status" value="1"/>
</dbReference>
<feature type="transmembrane region" description="Helical" evidence="8">
    <location>
        <begin position="217"/>
        <end position="250"/>
    </location>
</feature>
<evidence type="ECO:0000313" key="10">
    <source>
        <dbReference type="EMBL" id="NNG38193.1"/>
    </source>
</evidence>
<evidence type="ECO:0000313" key="11">
    <source>
        <dbReference type="Proteomes" id="UP000557772"/>
    </source>
</evidence>
<feature type="transmembrane region" description="Helical" evidence="8">
    <location>
        <begin position="343"/>
        <end position="367"/>
    </location>
</feature>
<feature type="transmembrane region" description="Helical" evidence="8">
    <location>
        <begin position="564"/>
        <end position="583"/>
    </location>
</feature>
<dbReference type="InterPro" id="IPR050545">
    <property type="entry name" value="Mycobact_MmpL"/>
</dbReference>
<comment type="similarity">
    <text evidence="2">Belongs to the resistance-nodulation-cell division (RND) (TC 2.A.6) family. MmpL subfamily.</text>
</comment>